<dbReference type="Gene3D" id="4.10.60.10">
    <property type="entry name" value="Zinc finger, CCHC-type"/>
    <property type="match status" value="1"/>
</dbReference>
<feature type="region of interest" description="Disordered" evidence="3">
    <location>
        <begin position="477"/>
        <end position="501"/>
    </location>
</feature>
<dbReference type="Proteomes" id="UP000565441">
    <property type="component" value="Unassembled WGS sequence"/>
</dbReference>
<comment type="caution">
    <text evidence="5">The sequence shown here is derived from an EMBL/GenBank/DDBJ whole genome shotgun (WGS) entry which is preliminary data.</text>
</comment>
<feature type="region of interest" description="Disordered" evidence="3">
    <location>
        <begin position="345"/>
        <end position="385"/>
    </location>
</feature>
<dbReference type="PROSITE" id="PS50158">
    <property type="entry name" value="ZF_CCHC"/>
    <property type="match status" value="1"/>
</dbReference>
<evidence type="ECO:0000256" key="1">
    <source>
        <dbReference type="ARBA" id="ARBA00022664"/>
    </source>
</evidence>
<keyword evidence="2" id="KW-0863">Zinc-finger</keyword>
<sequence length="771" mass="87533">MHTPACEVDFTTPPYPLTPGTVNIGSKECFKCGHKGHYSRECGVTPAEEVNAREQRWRAKIGRILFRARRLMDTVVAQISSSEEAPVAYDASIYDAASLKFDDDYYYEESGNGPERTAESSETQDPSSADGPSGRDVFSLDRCTRQYTSNVLAYDAPITELLLQLTSTEDNNQPKSKPFMQRIQLVGPDQVVRATGQIDDGAMRDCISKKRWMHYGHCLTPLQPSRTRIGVANGAKLKAMGTWTGTVRVGGTEAETTFEVFDCSDAFDVILGKPWLRHVRALHDYVTDEIIMRGPGEPETISNQIDELDDPIPEVHAVTETTVKTEPTTQRGWRRQDIYEAEKAAKEANSTEEGMLRRESEAAESAERKRAMMEKDTAKTSDPEREMADEWVRIHLLQDSTDPWAETRWGEFLSDKSNCYPDREDKPADEWLQQFHSEPEPPAHPIHQQQRDKWNAQRDRKEAEVLLTAHIHTVKQTPHTLGCAPRPKFSKATRDTATEQDAERWRLNRQKINVEQLFGIDSRSTSSKQELANLLQSEIRIKQLRNKIDTLRDMALTAMGDDTQAEDHEPVNAIGDVRADEFKIDRGDNQSPRVVEPFAEARVEEILKQIDIGPDLNDDQREKVRDLIREYADVFALSLSEVFFVDWYKHKLNIPPDTKFPTRINQRPVTEAQKMWFSNILDDMETAHIIQKVPGTFIKSLSSTNLAPKEAGKTGLTRTEILRSVNAECIRNGLPPFWEEAMEPGETNEALLEAVEGETPHQVKTKWRLAT</sequence>
<evidence type="ECO:0000256" key="2">
    <source>
        <dbReference type="PROSITE-ProRule" id="PRU00047"/>
    </source>
</evidence>
<dbReference type="GO" id="GO:0003676">
    <property type="term" value="F:nucleic acid binding"/>
    <property type="evidence" value="ECO:0007669"/>
    <property type="project" value="InterPro"/>
</dbReference>
<dbReference type="InterPro" id="IPR021109">
    <property type="entry name" value="Peptidase_aspartic_dom_sf"/>
</dbReference>
<dbReference type="Gene3D" id="2.40.70.10">
    <property type="entry name" value="Acid Proteases"/>
    <property type="match status" value="1"/>
</dbReference>
<evidence type="ECO:0000256" key="3">
    <source>
        <dbReference type="SAM" id="MobiDB-lite"/>
    </source>
</evidence>
<dbReference type="InterPro" id="IPR036875">
    <property type="entry name" value="Znf_CCHC_sf"/>
</dbReference>
<feature type="domain" description="CCHC-type" evidence="4">
    <location>
        <begin position="29"/>
        <end position="42"/>
    </location>
</feature>
<keyword evidence="2" id="KW-0862">Zinc</keyword>
<keyword evidence="1" id="KW-0507">mRNA processing</keyword>
<evidence type="ECO:0000313" key="5">
    <source>
        <dbReference type="EMBL" id="KAF5384125.1"/>
    </source>
</evidence>
<evidence type="ECO:0000313" key="6">
    <source>
        <dbReference type="Proteomes" id="UP000565441"/>
    </source>
</evidence>
<dbReference type="InterPro" id="IPR001878">
    <property type="entry name" value="Znf_CCHC"/>
</dbReference>
<proteinExistence type="predicted"/>
<organism evidence="5 6">
    <name type="scientific">Tricholomella constricta</name>
    <dbReference type="NCBI Taxonomy" id="117010"/>
    <lineage>
        <taxon>Eukaryota</taxon>
        <taxon>Fungi</taxon>
        <taxon>Dikarya</taxon>
        <taxon>Basidiomycota</taxon>
        <taxon>Agaricomycotina</taxon>
        <taxon>Agaricomycetes</taxon>
        <taxon>Agaricomycetidae</taxon>
        <taxon>Agaricales</taxon>
        <taxon>Tricholomatineae</taxon>
        <taxon>Lyophyllaceae</taxon>
        <taxon>Tricholomella</taxon>
    </lineage>
</organism>
<feature type="compositionally biased region" description="Basic and acidic residues" evidence="3">
    <location>
        <begin position="492"/>
        <end position="501"/>
    </location>
</feature>
<evidence type="ECO:0000259" key="4">
    <source>
        <dbReference type="PROSITE" id="PS50158"/>
    </source>
</evidence>
<keyword evidence="2" id="KW-0479">Metal-binding</keyword>
<keyword evidence="6" id="KW-1185">Reference proteome</keyword>
<dbReference type="GO" id="GO:0008270">
    <property type="term" value="F:zinc ion binding"/>
    <property type="evidence" value="ECO:0007669"/>
    <property type="project" value="UniProtKB-KW"/>
</dbReference>
<accession>A0A8H5M7I0</accession>
<protein>
    <recommendedName>
        <fullName evidence="4">CCHC-type domain-containing protein</fullName>
    </recommendedName>
</protein>
<feature type="region of interest" description="Disordered" evidence="3">
    <location>
        <begin position="105"/>
        <end position="136"/>
    </location>
</feature>
<name>A0A8H5M7I0_9AGAR</name>
<feature type="compositionally biased region" description="Basic and acidic residues" evidence="3">
    <location>
        <begin position="354"/>
        <end position="385"/>
    </location>
</feature>
<reference evidence="5 6" key="1">
    <citation type="journal article" date="2020" name="ISME J.">
        <title>Uncovering the hidden diversity of litter-decomposition mechanisms in mushroom-forming fungi.</title>
        <authorList>
            <person name="Floudas D."/>
            <person name="Bentzer J."/>
            <person name="Ahren D."/>
            <person name="Johansson T."/>
            <person name="Persson P."/>
            <person name="Tunlid A."/>
        </authorList>
    </citation>
    <scope>NUCLEOTIDE SEQUENCE [LARGE SCALE GENOMIC DNA]</scope>
    <source>
        <strain evidence="5 6">CBS 661.87</strain>
    </source>
</reference>
<gene>
    <name evidence="5" type="ORF">D9615_003277</name>
</gene>
<dbReference type="EMBL" id="JAACJP010000005">
    <property type="protein sequence ID" value="KAF5384125.1"/>
    <property type="molecule type" value="Genomic_DNA"/>
</dbReference>
<dbReference type="SUPFAM" id="SSF57756">
    <property type="entry name" value="Retrovirus zinc finger-like domains"/>
    <property type="match status" value="1"/>
</dbReference>
<dbReference type="AlphaFoldDB" id="A0A8H5M7I0"/>
<dbReference type="GO" id="GO:0006397">
    <property type="term" value="P:mRNA processing"/>
    <property type="evidence" value="ECO:0007669"/>
    <property type="project" value="UniProtKB-KW"/>
</dbReference>
<dbReference type="OrthoDB" id="3363652at2759"/>